<sequence>MKILSFDIECAAQCPDKFPDPSTDPIIQIACITKVEGSSQSSKTCFAVGTCVKFDDVNLVVVSDEKELLIKWAEFVQFVDPDVLVGYNIIKFDLLYIFKRSQIGGYVHVLGNSVCRFQDIPAESYKGKRHMRAVVEIKGRVVQILFQSISLSSYTLNNVAQHFLGH</sequence>
<evidence type="ECO:0000313" key="2">
    <source>
        <dbReference type="WBParaSite" id="ES5_v2.g26324.t1"/>
    </source>
</evidence>
<protein>
    <submittedName>
        <fullName evidence="2">DNA-directed DNA polymerase family B exonuclease domain-containing protein</fullName>
    </submittedName>
</protein>
<organism evidence="1 2">
    <name type="scientific">Panagrolaimus sp. ES5</name>
    <dbReference type="NCBI Taxonomy" id="591445"/>
    <lineage>
        <taxon>Eukaryota</taxon>
        <taxon>Metazoa</taxon>
        <taxon>Ecdysozoa</taxon>
        <taxon>Nematoda</taxon>
        <taxon>Chromadorea</taxon>
        <taxon>Rhabditida</taxon>
        <taxon>Tylenchina</taxon>
        <taxon>Panagrolaimomorpha</taxon>
        <taxon>Panagrolaimoidea</taxon>
        <taxon>Panagrolaimidae</taxon>
        <taxon>Panagrolaimus</taxon>
    </lineage>
</organism>
<reference evidence="2" key="1">
    <citation type="submission" date="2022-11" db="UniProtKB">
        <authorList>
            <consortium name="WormBaseParasite"/>
        </authorList>
    </citation>
    <scope>IDENTIFICATION</scope>
</reference>
<dbReference type="WBParaSite" id="ES5_v2.g26324.t1">
    <property type="protein sequence ID" value="ES5_v2.g26324.t1"/>
    <property type="gene ID" value="ES5_v2.g26324"/>
</dbReference>
<evidence type="ECO:0000313" key="1">
    <source>
        <dbReference type="Proteomes" id="UP000887579"/>
    </source>
</evidence>
<proteinExistence type="predicted"/>
<name>A0AC34G9C5_9BILA</name>
<dbReference type="Proteomes" id="UP000887579">
    <property type="component" value="Unplaced"/>
</dbReference>
<accession>A0AC34G9C5</accession>